<dbReference type="eggNOG" id="arCOG03821">
    <property type="taxonomic scope" value="Archaea"/>
</dbReference>
<dbReference type="GeneID" id="24841280"/>
<dbReference type="KEGG" id="ppac:PAP_00725"/>
<name>A0A075LVX7_9EURY</name>
<evidence type="ECO:0008006" key="4">
    <source>
        <dbReference type="Google" id="ProtNLM"/>
    </source>
</evidence>
<evidence type="ECO:0000313" key="3">
    <source>
        <dbReference type="Proteomes" id="UP000027981"/>
    </source>
</evidence>
<feature type="transmembrane region" description="Helical" evidence="1">
    <location>
        <begin position="7"/>
        <end position="27"/>
    </location>
</feature>
<dbReference type="Proteomes" id="UP000027981">
    <property type="component" value="Chromosome"/>
</dbReference>
<evidence type="ECO:0000256" key="1">
    <source>
        <dbReference type="SAM" id="Phobius"/>
    </source>
</evidence>
<keyword evidence="1" id="KW-0472">Membrane</keyword>
<dbReference type="RefSeq" id="WP_048164091.1">
    <property type="nucleotide sequence ID" value="NZ_CP006019.1"/>
</dbReference>
<keyword evidence="3" id="KW-1185">Reference proteome</keyword>
<reference evidence="2 3" key="2">
    <citation type="journal article" date="2015" name="Genome Announc.">
        <title>Complete Genome Sequence of Hyperthermophilic Piezophilic Archaeon Palaeococcus pacificus DY20341T, Isolated from Deep-Sea Hydrothermal Sediments.</title>
        <authorList>
            <person name="Zeng X."/>
            <person name="Jebbar M."/>
            <person name="Shao Z."/>
        </authorList>
    </citation>
    <scope>NUCLEOTIDE SEQUENCE [LARGE SCALE GENOMIC DNA]</scope>
    <source>
        <strain evidence="2 3">DY20341</strain>
    </source>
</reference>
<dbReference type="OrthoDB" id="86130at2157"/>
<keyword evidence="1" id="KW-1133">Transmembrane helix</keyword>
<dbReference type="STRING" id="1343739.PAP_00725"/>
<keyword evidence="1" id="KW-0812">Transmembrane</keyword>
<reference evidence="3" key="1">
    <citation type="submission" date="2013-06" db="EMBL/GenBank/DDBJ databases">
        <title>Complete Genome Sequence of Hyperthermophilic Palaeococcus pacificus DY20341T, Isolated from a Deep-Sea Hydrothermal Sediments.</title>
        <authorList>
            <person name="Zeng X."/>
            <person name="Shao Z."/>
        </authorList>
    </citation>
    <scope>NUCLEOTIDE SEQUENCE [LARGE SCALE GENOMIC DNA]</scope>
    <source>
        <strain evidence="3">DY20341</strain>
    </source>
</reference>
<evidence type="ECO:0000313" key="2">
    <source>
        <dbReference type="EMBL" id="AIF68588.1"/>
    </source>
</evidence>
<gene>
    <name evidence="2" type="ORF">PAP_00725</name>
</gene>
<accession>A0A075LVX7</accession>
<dbReference type="EMBL" id="CP006019">
    <property type="protein sequence ID" value="AIF68588.1"/>
    <property type="molecule type" value="Genomic_DNA"/>
</dbReference>
<organism evidence="2 3">
    <name type="scientific">Palaeococcus pacificus DY20341</name>
    <dbReference type="NCBI Taxonomy" id="1343739"/>
    <lineage>
        <taxon>Archaea</taxon>
        <taxon>Methanobacteriati</taxon>
        <taxon>Methanobacteriota</taxon>
        <taxon>Thermococci</taxon>
        <taxon>Thermococcales</taxon>
        <taxon>Thermococcaceae</taxon>
        <taxon>Palaeococcus</taxon>
    </lineage>
</organism>
<proteinExistence type="predicted"/>
<sequence length="145" mass="16060">MRGQVSLDILFAILLITLTVVNLTYLATSEVGHAETFDTLASVKTLSITIRDHITKVYAVGEGFKKKEVLPFELDTGDSVRIQLDGTSNLIIINVTIEGKSYTITQNSTVPLTTSNVTLTSSKREFWIVANYNSTEEMLYVKVEP</sequence>
<dbReference type="HOGENOM" id="CLU_147804_0_0_2"/>
<protein>
    <recommendedName>
        <fullName evidence="4">Class III signal peptide-containing protein</fullName>
    </recommendedName>
</protein>
<dbReference type="AlphaFoldDB" id="A0A075LVX7"/>